<keyword evidence="3" id="KW-1003">Cell membrane</keyword>
<dbReference type="GO" id="GO:0005886">
    <property type="term" value="C:plasma membrane"/>
    <property type="evidence" value="ECO:0007669"/>
    <property type="project" value="UniProtKB-SubCell"/>
</dbReference>
<dbReference type="SUPFAM" id="SSF103481">
    <property type="entry name" value="Multidrug resistance efflux transporter EmrE"/>
    <property type="match status" value="2"/>
</dbReference>
<dbReference type="PATRIC" id="fig|46224.3.peg.1648"/>
<feature type="transmembrane region" description="Helical" evidence="7">
    <location>
        <begin position="177"/>
        <end position="198"/>
    </location>
</feature>
<keyword evidence="4 7" id="KW-0812">Transmembrane</keyword>
<dbReference type="RefSeq" id="WP_066228481.1">
    <property type="nucleotide sequence ID" value="NZ_CP066701.1"/>
</dbReference>
<dbReference type="KEGG" id="hspo:JGZ69_17510"/>
<feature type="transmembrane region" description="Helical" evidence="7">
    <location>
        <begin position="9"/>
        <end position="29"/>
    </location>
</feature>
<evidence type="ECO:0000256" key="6">
    <source>
        <dbReference type="ARBA" id="ARBA00023136"/>
    </source>
</evidence>
<evidence type="ECO:0000256" key="3">
    <source>
        <dbReference type="ARBA" id="ARBA00022475"/>
    </source>
</evidence>
<evidence type="ECO:0000313" key="9">
    <source>
        <dbReference type="EMBL" id="KYD09204.1"/>
    </source>
</evidence>
<feature type="transmembrane region" description="Helical" evidence="7">
    <location>
        <begin position="67"/>
        <end position="91"/>
    </location>
</feature>
<dbReference type="InterPro" id="IPR051258">
    <property type="entry name" value="Diverse_Substrate_Transporter"/>
</dbReference>
<evidence type="ECO:0000313" key="12">
    <source>
        <dbReference type="Proteomes" id="UP000595512"/>
    </source>
</evidence>
<evidence type="ECO:0000313" key="10">
    <source>
        <dbReference type="EMBL" id="QQX24559.1"/>
    </source>
</evidence>
<feature type="transmembrane region" description="Helical" evidence="7">
    <location>
        <begin position="245"/>
        <end position="265"/>
    </location>
</feature>
<keyword evidence="11" id="KW-1185">Reference proteome</keyword>
<dbReference type="PANTHER" id="PTHR42920">
    <property type="entry name" value="OS03G0707200 PROTEIN-RELATED"/>
    <property type="match status" value="1"/>
</dbReference>
<dbReference type="InterPro" id="IPR037185">
    <property type="entry name" value="EmrE-like"/>
</dbReference>
<dbReference type="Proteomes" id="UP000075666">
    <property type="component" value="Unassembled WGS sequence"/>
</dbReference>
<feature type="transmembrane region" description="Helical" evidence="7">
    <location>
        <begin position="271"/>
        <end position="291"/>
    </location>
</feature>
<proteinExistence type="inferred from homology"/>
<dbReference type="Proteomes" id="UP000595512">
    <property type="component" value="Chromosome"/>
</dbReference>
<evidence type="ECO:0000256" key="7">
    <source>
        <dbReference type="SAM" id="Phobius"/>
    </source>
</evidence>
<protein>
    <submittedName>
        <fullName evidence="10">DMT family transporter</fullName>
    </submittedName>
</protein>
<dbReference type="EMBL" id="CP066701">
    <property type="protein sequence ID" value="QQX24559.1"/>
    <property type="molecule type" value="Genomic_DNA"/>
</dbReference>
<evidence type="ECO:0000313" key="11">
    <source>
        <dbReference type="Proteomes" id="UP000075666"/>
    </source>
</evidence>
<evidence type="ECO:0000259" key="8">
    <source>
        <dbReference type="Pfam" id="PF00892"/>
    </source>
</evidence>
<dbReference type="InterPro" id="IPR000620">
    <property type="entry name" value="EamA_dom"/>
</dbReference>
<reference evidence="9 11" key="1">
    <citation type="submission" date="2016-01" db="EMBL/GenBank/DDBJ databases">
        <title>Genome Sequences of Twelve Sporeforming Bacillus Species Isolated from Foods.</title>
        <authorList>
            <person name="Berendsen E.M."/>
            <person name="Wells-Bennik M.H."/>
            <person name="Krawcyk A.O."/>
            <person name="De Jong A."/>
            <person name="Holsappel S."/>
            <person name="Eijlander R.T."/>
            <person name="Kuipers O.P."/>
        </authorList>
    </citation>
    <scope>NUCLEOTIDE SEQUENCE [LARGE SCALE GENOMIC DNA]</scope>
    <source>
        <strain evidence="9 11">B4102</strain>
    </source>
</reference>
<evidence type="ECO:0000256" key="1">
    <source>
        <dbReference type="ARBA" id="ARBA00004651"/>
    </source>
</evidence>
<dbReference type="AlphaFoldDB" id="A0A150LAA3"/>
<evidence type="ECO:0000256" key="2">
    <source>
        <dbReference type="ARBA" id="ARBA00007362"/>
    </source>
</evidence>
<dbReference type="PANTHER" id="PTHR42920:SF5">
    <property type="entry name" value="EAMA DOMAIN-CONTAINING PROTEIN"/>
    <property type="match status" value="1"/>
</dbReference>
<dbReference type="STRING" id="46224.B4102_2470"/>
<feature type="transmembrane region" description="Helical" evidence="7">
    <location>
        <begin position="151"/>
        <end position="170"/>
    </location>
</feature>
<comment type="subcellular location">
    <subcellularLocation>
        <location evidence="1">Cell membrane</location>
        <topology evidence="1">Multi-pass membrane protein</topology>
    </subcellularLocation>
</comment>
<organism evidence="9 11">
    <name type="scientific">Heyndrickxia sporothermodurans</name>
    <dbReference type="NCBI Taxonomy" id="46224"/>
    <lineage>
        <taxon>Bacteria</taxon>
        <taxon>Bacillati</taxon>
        <taxon>Bacillota</taxon>
        <taxon>Bacilli</taxon>
        <taxon>Bacillales</taxon>
        <taxon>Bacillaceae</taxon>
        <taxon>Heyndrickxia</taxon>
    </lineage>
</organism>
<feature type="transmembrane region" description="Helical" evidence="7">
    <location>
        <begin position="35"/>
        <end position="55"/>
    </location>
</feature>
<dbReference type="Pfam" id="PF00892">
    <property type="entry name" value="EamA"/>
    <property type="match status" value="2"/>
</dbReference>
<gene>
    <name evidence="9" type="ORF">B4102_2470</name>
    <name evidence="10" type="ORF">JGZ69_17510</name>
</gene>
<feature type="transmembrane region" description="Helical" evidence="7">
    <location>
        <begin position="97"/>
        <end position="116"/>
    </location>
</feature>
<feature type="transmembrane region" description="Helical" evidence="7">
    <location>
        <begin position="210"/>
        <end position="233"/>
    </location>
</feature>
<dbReference type="EMBL" id="LQYN01000025">
    <property type="protein sequence ID" value="KYD09204.1"/>
    <property type="molecule type" value="Genomic_DNA"/>
</dbReference>
<sequence>MNNKFLAELSLLFVAFIWGSTFVVVQNAIDLLPPLLFNAIRFFLAGVIIFIVYLFKNKGKVKFQLSTLFPGMILGCCLFIGYALQTIGLLYTTPSKAGFITGLSVVMVPIISYICFKNKPKRSAIFGSSLAAIGLYLLAVKGASPFSVGEIYVLICTFGFAFHIIFTDIFARRISVLTLTTIQIFTVAFLCTLSSLLFEDWKLILNPETYHSTSLITAIMITAILGTAAAFFIQTSSQKSTSPTRVAIILTMEPVFAAITSYIWIDERLTLLASIGCIFILIGMVIAELPNNLKLKIFMKKTNKKSAF</sequence>
<keyword evidence="6 7" id="KW-0472">Membrane</keyword>
<reference evidence="10 12" key="2">
    <citation type="submission" date="2020-12" db="EMBL/GenBank/DDBJ databases">
        <title>Taxonomic evaluation of the Bacillus sporothermodurans group of bacteria based on whole genome sequences.</title>
        <authorList>
            <person name="Fiedler G."/>
            <person name="Herbstmann A.-D."/>
            <person name="Doll E."/>
            <person name="Wenning M."/>
            <person name="Brinks E."/>
            <person name="Kabisch J."/>
            <person name="Breitenwieser F."/>
            <person name="Lappann M."/>
            <person name="Boehnlein C."/>
            <person name="Franz C."/>
        </authorList>
    </citation>
    <scope>NUCLEOTIDE SEQUENCE [LARGE SCALE GENOMIC DNA]</scope>
    <source>
        <strain evidence="10 12">DSM 10599</strain>
    </source>
</reference>
<feature type="domain" description="EamA" evidence="8">
    <location>
        <begin position="149"/>
        <end position="286"/>
    </location>
</feature>
<feature type="transmembrane region" description="Helical" evidence="7">
    <location>
        <begin position="123"/>
        <end position="139"/>
    </location>
</feature>
<evidence type="ECO:0000256" key="4">
    <source>
        <dbReference type="ARBA" id="ARBA00022692"/>
    </source>
</evidence>
<dbReference type="OrthoDB" id="9804865at2"/>
<accession>A0A150LAA3</accession>
<keyword evidence="5 7" id="KW-1133">Transmembrane helix</keyword>
<name>A0A150LAA3_9BACI</name>
<feature type="domain" description="EamA" evidence="8">
    <location>
        <begin position="7"/>
        <end position="138"/>
    </location>
</feature>
<comment type="similarity">
    <text evidence="2">Belongs to the EamA transporter family.</text>
</comment>
<evidence type="ECO:0000256" key="5">
    <source>
        <dbReference type="ARBA" id="ARBA00022989"/>
    </source>
</evidence>